<dbReference type="RefSeq" id="WP_370596329.1">
    <property type="nucleotide sequence ID" value="NZ_JALBUR010000022.1"/>
</dbReference>
<keyword evidence="1" id="KW-1133">Transmembrane helix</keyword>
<dbReference type="EMBL" id="JALBUR010000022">
    <property type="protein sequence ID" value="MDX8420101.1"/>
    <property type="molecule type" value="Genomic_DNA"/>
</dbReference>
<dbReference type="PANTHER" id="PTHR30336">
    <property type="entry name" value="INNER MEMBRANE PROTEIN, PROBABLE PERMEASE"/>
    <property type="match status" value="1"/>
</dbReference>
<evidence type="ECO:0000313" key="3">
    <source>
        <dbReference type="EMBL" id="MDX8420101.1"/>
    </source>
</evidence>
<dbReference type="GO" id="GO:0005886">
    <property type="term" value="C:plasma membrane"/>
    <property type="evidence" value="ECO:0007669"/>
    <property type="project" value="TreeGrafter"/>
</dbReference>
<dbReference type="InterPro" id="IPR014729">
    <property type="entry name" value="Rossmann-like_a/b/a_fold"/>
</dbReference>
<feature type="domain" description="DUF218" evidence="2">
    <location>
        <begin position="171"/>
        <end position="315"/>
    </location>
</feature>
<keyword evidence="1" id="KW-0812">Transmembrane</keyword>
<keyword evidence="1" id="KW-0472">Membrane</keyword>
<feature type="transmembrane region" description="Helical" evidence="1">
    <location>
        <begin position="20"/>
        <end position="37"/>
    </location>
</feature>
<gene>
    <name evidence="3" type="ORF">MOZ60_08350</name>
</gene>
<accession>A0AB35U5V7</accession>
<dbReference type="InterPro" id="IPR003848">
    <property type="entry name" value="DUF218"/>
</dbReference>
<organism evidence="3 4">
    <name type="scientific">Grylomicrobium aquisgranensis</name>
    <dbReference type="NCBI Taxonomy" id="2926318"/>
    <lineage>
        <taxon>Bacteria</taxon>
        <taxon>Bacillati</taxon>
        <taxon>Bacillota</taxon>
        <taxon>Erysipelotrichia</taxon>
        <taxon>Erysipelotrichales</taxon>
        <taxon>Erysipelotrichaceae</taxon>
        <taxon>Grylomicrobium</taxon>
    </lineage>
</organism>
<evidence type="ECO:0000256" key="1">
    <source>
        <dbReference type="SAM" id="Phobius"/>
    </source>
</evidence>
<comment type="caution">
    <text evidence="3">The sequence shown here is derived from an EMBL/GenBank/DDBJ whole genome shotgun (WGS) entry which is preliminary data.</text>
</comment>
<protein>
    <submittedName>
        <fullName evidence="3">YdcF family protein</fullName>
    </submittedName>
</protein>
<dbReference type="Proteomes" id="UP001286174">
    <property type="component" value="Unassembled WGS sequence"/>
</dbReference>
<keyword evidence="4" id="KW-1185">Reference proteome</keyword>
<reference evidence="3 4" key="1">
    <citation type="submission" date="2022-03" db="EMBL/GenBank/DDBJ databases">
        <title>Novel taxa within the pig intestine.</title>
        <authorList>
            <person name="Wylensek D."/>
            <person name="Bishof K."/>
            <person name="Afrizal A."/>
            <person name="Clavel T."/>
        </authorList>
    </citation>
    <scope>NUCLEOTIDE SEQUENCE [LARGE SCALE GENOMIC DNA]</scope>
    <source>
        <strain evidence="3 4">CLA-KB-P133</strain>
    </source>
</reference>
<dbReference type="Pfam" id="PF02698">
    <property type="entry name" value="DUF218"/>
    <property type="match status" value="1"/>
</dbReference>
<name>A0AB35U5V7_9FIRM</name>
<proteinExistence type="predicted"/>
<evidence type="ECO:0000313" key="4">
    <source>
        <dbReference type="Proteomes" id="UP001286174"/>
    </source>
</evidence>
<sequence length="344" mass="38456">MIQKNLLYSDQSLSVIKDAAVLAAIFWGILFVSMLIDRRRMRNCFFLLAALLMTQPLIASMFGRYSDVAALVILILICAVLLAVPIVLISNGIIMLRREGKSFANMLSLLFGLFIGAGEIATICVVFQTSITSVPVMVMISVTVIYFCLIFLSFFLYSLFIQHIPHTRDFDYVIIHGAGLLHGNQISPLLADRMNKAIQVYQKDKTHPIMIPSGGQGSDETVSEARAMADYLVVHGVDPKDIELEDKSLNTWQNLQNSFAIINSHEGRKRTALVTSNYHVYRCLQYCRQLGFKCTGIGAHTAAYYYPSALIREFAAVMKNKRHLALILLGWLALLIPLILMAVM</sequence>
<evidence type="ECO:0000259" key="2">
    <source>
        <dbReference type="Pfam" id="PF02698"/>
    </source>
</evidence>
<dbReference type="GO" id="GO:0000270">
    <property type="term" value="P:peptidoglycan metabolic process"/>
    <property type="evidence" value="ECO:0007669"/>
    <property type="project" value="TreeGrafter"/>
</dbReference>
<feature type="transmembrane region" description="Helical" evidence="1">
    <location>
        <begin position="44"/>
        <end position="62"/>
    </location>
</feature>
<feature type="transmembrane region" description="Helical" evidence="1">
    <location>
        <begin position="134"/>
        <end position="160"/>
    </location>
</feature>
<dbReference type="GO" id="GO:0043164">
    <property type="term" value="P:Gram-negative-bacterium-type cell wall biogenesis"/>
    <property type="evidence" value="ECO:0007669"/>
    <property type="project" value="TreeGrafter"/>
</dbReference>
<dbReference type="PANTHER" id="PTHR30336:SF18">
    <property type="entry name" value="MEMBRANE PROTEIN"/>
    <property type="match status" value="1"/>
</dbReference>
<dbReference type="AlphaFoldDB" id="A0AB35U5V7"/>
<feature type="transmembrane region" description="Helical" evidence="1">
    <location>
        <begin position="68"/>
        <end position="94"/>
    </location>
</feature>
<feature type="transmembrane region" description="Helical" evidence="1">
    <location>
        <begin position="324"/>
        <end position="343"/>
    </location>
</feature>
<dbReference type="Gene3D" id="3.40.50.620">
    <property type="entry name" value="HUPs"/>
    <property type="match status" value="1"/>
</dbReference>
<dbReference type="CDD" id="cd06259">
    <property type="entry name" value="YdcF-like"/>
    <property type="match status" value="1"/>
</dbReference>
<dbReference type="InterPro" id="IPR051599">
    <property type="entry name" value="Cell_Envelope_Assoc"/>
</dbReference>
<feature type="transmembrane region" description="Helical" evidence="1">
    <location>
        <begin position="106"/>
        <end position="128"/>
    </location>
</feature>